<sequence length="318" mass="35844">MFDVARPSDPDRPVLRTSFVCVSALSFFSVSVPSIPSFACLSCLPFRRSTGRGLNAPCLSPLHLLPLLSFLVASSLRLHAAVVAGSVLSRVTSAVPQTARSVCLVGDHHGAQLVFANGFRLLALLRQRRVCRCLRRESLLLPRSRLLCVSHPRALPPTARLSHATGFKTQTKVCTFSMKRATIAYFPCAFRLDCENQTQKTTSALRKGCQLFRLSLSSFRLRERGLLLLRSLHEMKKVAFEQRRKPAETGERTTSDEKRQSERRERSHKRKKRGAKPQREKYEETGENGHKEVRGERRRTAGKQDDTEIGERQTFASQ</sequence>
<dbReference type="VEuPathDB" id="ToxoDB:TGARI_220180"/>
<comment type="caution">
    <text evidence="2">The sequence shown here is derived from an EMBL/GenBank/DDBJ whole genome shotgun (WGS) entry which is preliminary data.</text>
</comment>
<feature type="compositionally biased region" description="Basic and acidic residues" evidence="1">
    <location>
        <begin position="277"/>
        <end position="311"/>
    </location>
</feature>
<dbReference type="EMBL" id="AGQS02004650">
    <property type="protein sequence ID" value="KYF43546.1"/>
    <property type="molecule type" value="Genomic_DNA"/>
</dbReference>
<accession>A0A139XXM7</accession>
<proteinExistence type="predicted"/>
<name>A0A139XXM7_TOXGO</name>
<organism evidence="2 3">
    <name type="scientific">Toxoplasma gondii ARI</name>
    <dbReference type="NCBI Taxonomy" id="1074872"/>
    <lineage>
        <taxon>Eukaryota</taxon>
        <taxon>Sar</taxon>
        <taxon>Alveolata</taxon>
        <taxon>Apicomplexa</taxon>
        <taxon>Conoidasida</taxon>
        <taxon>Coccidia</taxon>
        <taxon>Eucoccidiorida</taxon>
        <taxon>Eimeriorina</taxon>
        <taxon>Sarcocystidae</taxon>
        <taxon>Toxoplasma</taxon>
    </lineage>
</organism>
<dbReference type="Proteomes" id="UP000074247">
    <property type="component" value="Unassembled WGS sequence"/>
</dbReference>
<protein>
    <submittedName>
        <fullName evidence="2">Uncharacterized protein</fullName>
    </submittedName>
</protein>
<evidence type="ECO:0000313" key="3">
    <source>
        <dbReference type="Proteomes" id="UP000074247"/>
    </source>
</evidence>
<gene>
    <name evidence="2" type="ORF">TGARI_220180</name>
</gene>
<feature type="compositionally biased region" description="Basic and acidic residues" evidence="1">
    <location>
        <begin position="241"/>
        <end position="265"/>
    </location>
</feature>
<feature type="region of interest" description="Disordered" evidence="1">
    <location>
        <begin position="241"/>
        <end position="318"/>
    </location>
</feature>
<evidence type="ECO:0000256" key="1">
    <source>
        <dbReference type="SAM" id="MobiDB-lite"/>
    </source>
</evidence>
<feature type="compositionally biased region" description="Basic residues" evidence="1">
    <location>
        <begin position="266"/>
        <end position="276"/>
    </location>
</feature>
<reference evidence="2 3" key="1">
    <citation type="journal article" date="2016" name="Nat. Commun.">
        <title>Local admixture of amplified and diversified secreted pathogenesis determinants shapes mosaic Toxoplasma gondii genomes.</title>
        <authorList>
            <person name="Lorenzi H."/>
            <person name="Khan A."/>
            <person name="Behnke M.S."/>
            <person name="Namasivayam S."/>
            <person name="Swapna L.S."/>
            <person name="Hadjithomas M."/>
            <person name="Karamycheva S."/>
            <person name="Pinney D."/>
            <person name="Brunk B.P."/>
            <person name="Ajioka J.W."/>
            <person name="Ajzenberg D."/>
            <person name="Boothroyd J.C."/>
            <person name="Boyle J.P."/>
            <person name="Darde M.L."/>
            <person name="Diaz-Miranda M.A."/>
            <person name="Dubey J.P."/>
            <person name="Fritz H.M."/>
            <person name="Gennari S.M."/>
            <person name="Gregory B.D."/>
            <person name="Kim K."/>
            <person name="Saeij J.P."/>
            <person name="Su C."/>
            <person name="White M.W."/>
            <person name="Zhu X.Q."/>
            <person name="Howe D.K."/>
            <person name="Rosenthal B.M."/>
            <person name="Grigg M.E."/>
            <person name="Parkinson J."/>
            <person name="Liu L."/>
            <person name="Kissinger J.C."/>
            <person name="Roos D.S."/>
            <person name="Sibley L.D."/>
        </authorList>
    </citation>
    <scope>NUCLEOTIDE SEQUENCE [LARGE SCALE GENOMIC DNA]</scope>
    <source>
        <strain evidence="2 3">ARI</strain>
    </source>
</reference>
<evidence type="ECO:0000313" key="2">
    <source>
        <dbReference type="EMBL" id="KYF43546.1"/>
    </source>
</evidence>
<dbReference type="AlphaFoldDB" id="A0A139XXM7"/>